<protein>
    <submittedName>
        <fullName evidence="2">Uncharacterized protein</fullName>
    </submittedName>
</protein>
<feature type="compositionally biased region" description="Low complexity" evidence="1">
    <location>
        <begin position="1025"/>
        <end position="1040"/>
    </location>
</feature>
<dbReference type="EMBL" id="JAEHOE010000009">
    <property type="protein sequence ID" value="KAG2498564.1"/>
    <property type="molecule type" value="Genomic_DNA"/>
</dbReference>
<evidence type="ECO:0000313" key="3">
    <source>
        <dbReference type="Proteomes" id="UP000612055"/>
    </source>
</evidence>
<feature type="compositionally biased region" description="Low complexity" evidence="1">
    <location>
        <begin position="838"/>
        <end position="856"/>
    </location>
</feature>
<gene>
    <name evidence="2" type="ORF">HYH03_003315</name>
</gene>
<evidence type="ECO:0000256" key="1">
    <source>
        <dbReference type="SAM" id="MobiDB-lite"/>
    </source>
</evidence>
<name>A0A836C4B0_9CHLO</name>
<feature type="compositionally biased region" description="Gly residues" evidence="1">
    <location>
        <begin position="775"/>
        <end position="784"/>
    </location>
</feature>
<feature type="compositionally biased region" description="Low complexity" evidence="1">
    <location>
        <begin position="815"/>
        <end position="826"/>
    </location>
</feature>
<feature type="compositionally biased region" description="Low complexity" evidence="1">
    <location>
        <begin position="481"/>
        <end position="493"/>
    </location>
</feature>
<evidence type="ECO:0000313" key="2">
    <source>
        <dbReference type="EMBL" id="KAG2498564.1"/>
    </source>
</evidence>
<feature type="compositionally biased region" description="Low complexity" evidence="1">
    <location>
        <begin position="885"/>
        <end position="930"/>
    </location>
</feature>
<sequence length="1086" mass="104043">MEYESWLGAVSNAEDVLRRARIDHGNRMAFMASNNQALDGVAAGRCKRTSLIRVQFGAGDPKDGRGQYDTDSELFHRMEAAAAEAEAAARHASGSLGVRSSSGGGWAAGAAAAAAATGSTGDAPGTAGGGGCISTIAGVTINHALLAAQDNDACYGGPGSGMGAGVKGAFSPVARLSLGGSAPRRSSRAKSVGCNAVVGEEGASGAASDAERSPPGRDSVGDGASTQGPAPASHRSLSASQQSDWDAALERRVGRPSPSLPSARGRKRSGSGAAHGSFSASGLPPGYRSANVSHISAAYGSDACTEDAAAAADEEGVTEEEAAWLGALAAQYGAPSPRAPSVPTVPKLAANVAAAQRASVPGSSAPLPTVTAAWMLDSSEAGGAAGAWEVPEGGMDPASFEAAAEAALRAPRGSALATLLTAGAVTPRRRQPPPPSARGSAPGSAPPTPHSAQPLRSSLRSLSGEPPIQAPQGTGLGLGPGLSANANAVIAAASEPTPRAGSALTPSRRAAASRPHSMSSSLAPGSPRGSFGQGLSAFAPSQTAASRPPGSVTAAAAAAILGSASVQAKAAAPAAAAAPADVAARARATTARPSPSSPGAPLAAWGSTPPPASAAAAPGGATPGPRPPRPSVPPLLLPAQSASPSTSAVASPVGAAAAATAAAAAAAGSGTAPTAGSWRPSVPKSPRNSVGAAMLATAVAVATAAQMPPSASGGGAANAPPHRPVASALRRSIDLSSAPFGAGALSPRTSAGPGGSRPPTTSAFLSPRHVPLLRPGGGGCGGGARSVASSEPAARASPLTSLSGAPQLGGGGGSRAAAEASGGAADDGLRRPASPTEAAQAQASAQHGSVGAQSASCPLRGPEPPWYASALLPGVALPAAAAFGGTPAAAQPLPPSQRSAQPPSPHAALPASTGPTAAGGPPAGGPPTAGRVTRALSGSGCRSASAQTAGQSVPEAPRSCDSAGRAVEGGLVPPSMTRLAGVSPAGPMATAASNSGWALVPTAAAPAMPSPRGNNGNGRQRFAQVASGEAAAGGDAGSGSVASGLGAVERLDMDPAGALASPSPREGGDSLVARVRRAFGSFRRQG</sequence>
<reference evidence="2" key="1">
    <citation type="journal article" date="2020" name="bioRxiv">
        <title>Comparative genomics of Chlamydomonas.</title>
        <authorList>
            <person name="Craig R.J."/>
            <person name="Hasan A.R."/>
            <person name="Ness R.W."/>
            <person name="Keightley P.D."/>
        </authorList>
    </citation>
    <scope>NUCLEOTIDE SEQUENCE</scope>
    <source>
        <strain evidence="2">CCAP 11/70</strain>
    </source>
</reference>
<feature type="region of interest" description="Disordered" evidence="1">
    <location>
        <begin position="885"/>
        <end position="1040"/>
    </location>
</feature>
<organism evidence="2 3">
    <name type="scientific">Edaphochlamys debaryana</name>
    <dbReference type="NCBI Taxonomy" id="47281"/>
    <lineage>
        <taxon>Eukaryota</taxon>
        <taxon>Viridiplantae</taxon>
        <taxon>Chlorophyta</taxon>
        <taxon>core chlorophytes</taxon>
        <taxon>Chlorophyceae</taxon>
        <taxon>CS clade</taxon>
        <taxon>Chlamydomonadales</taxon>
        <taxon>Chlamydomonadales incertae sedis</taxon>
        <taxon>Edaphochlamys</taxon>
    </lineage>
</organism>
<comment type="caution">
    <text evidence="2">The sequence shown here is derived from an EMBL/GenBank/DDBJ whole genome shotgun (WGS) entry which is preliminary data.</text>
</comment>
<proteinExistence type="predicted"/>
<feature type="region of interest" description="Disordered" evidence="1">
    <location>
        <begin position="669"/>
        <end position="689"/>
    </location>
</feature>
<dbReference type="AlphaFoldDB" id="A0A836C4B0"/>
<feature type="region of interest" description="Disordered" evidence="1">
    <location>
        <begin position="739"/>
        <end position="869"/>
    </location>
</feature>
<feature type="compositionally biased region" description="Polar residues" evidence="1">
    <location>
        <begin position="235"/>
        <end position="244"/>
    </location>
</feature>
<feature type="compositionally biased region" description="Pro residues" evidence="1">
    <location>
        <begin position="624"/>
        <end position="636"/>
    </location>
</feature>
<keyword evidence="3" id="KW-1185">Reference proteome</keyword>
<accession>A0A836C4B0</accession>
<dbReference type="OrthoDB" id="10665681at2759"/>
<dbReference type="Proteomes" id="UP000612055">
    <property type="component" value="Unassembled WGS sequence"/>
</dbReference>
<feature type="compositionally biased region" description="Polar residues" evidence="1">
    <location>
        <begin position="940"/>
        <end position="951"/>
    </location>
</feature>
<feature type="region of interest" description="Disordered" evidence="1">
    <location>
        <begin position="586"/>
        <end position="647"/>
    </location>
</feature>
<feature type="compositionally biased region" description="Low complexity" evidence="1">
    <location>
        <begin position="586"/>
        <end position="620"/>
    </location>
</feature>
<feature type="compositionally biased region" description="Low complexity" evidence="1">
    <location>
        <begin position="637"/>
        <end position="647"/>
    </location>
</feature>
<feature type="compositionally biased region" description="Low complexity" evidence="1">
    <location>
        <begin position="270"/>
        <end position="282"/>
    </location>
</feature>
<feature type="region of interest" description="Disordered" evidence="1">
    <location>
        <begin position="422"/>
        <end position="553"/>
    </location>
</feature>
<feature type="region of interest" description="Disordered" evidence="1">
    <location>
        <begin position="200"/>
        <end position="285"/>
    </location>
</feature>